<dbReference type="RefSeq" id="WP_111217487.1">
    <property type="nucleotide sequence ID" value="NZ_POTY01000207.1"/>
</dbReference>
<dbReference type="OrthoDB" id="9943734at2"/>
<proteinExistence type="predicted"/>
<keyword evidence="2" id="KW-1185">Reference proteome</keyword>
<gene>
    <name evidence="1" type="ORF">C1I95_25730</name>
</gene>
<evidence type="ECO:0000313" key="2">
    <source>
        <dbReference type="Proteomes" id="UP000248924"/>
    </source>
</evidence>
<dbReference type="AlphaFoldDB" id="A0A2W2DKJ1"/>
<dbReference type="Proteomes" id="UP000248924">
    <property type="component" value="Unassembled WGS sequence"/>
</dbReference>
<accession>A0A2W2DKJ1</accession>
<sequence length="90" mass="9418">MSTEPVGYIVLIREHDRWCDNWDAEVHTDQTAGGEALTGARAAGYEAILVAAVPVDAAPIETPEQSAAIVDANLRQMGCAGLVPSAEAGR</sequence>
<comment type="caution">
    <text evidence="1">The sequence shown here is derived from an EMBL/GenBank/DDBJ whole genome shotgun (WGS) entry which is preliminary data.</text>
</comment>
<reference evidence="1 2" key="1">
    <citation type="submission" date="2018-01" db="EMBL/GenBank/DDBJ databases">
        <title>Draft genome sequence of Jishengella sp. NA12.</title>
        <authorList>
            <person name="Sahin N."/>
            <person name="Ay H."/>
            <person name="Saygin H."/>
        </authorList>
    </citation>
    <scope>NUCLEOTIDE SEQUENCE [LARGE SCALE GENOMIC DNA]</scope>
    <source>
        <strain evidence="1 2">NA12</strain>
    </source>
</reference>
<evidence type="ECO:0000313" key="1">
    <source>
        <dbReference type="EMBL" id="PZG12452.1"/>
    </source>
</evidence>
<protein>
    <submittedName>
        <fullName evidence="1">Uncharacterized protein</fullName>
    </submittedName>
</protein>
<organism evidence="1 2">
    <name type="scientific">Micromonospora craterilacus</name>
    <dbReference type="NCBI Taxonomy" id="1655439"/>
    <lineage>
        <taxon>Bacteria</taxon>
        <taxon>Bacillati</taxon>
        <taxon>Actinomycetota</taxon>
        <taxon>Actinomycetes</taxon>
        <taxon>Micromonosporales</taxon>
        <taxon>Micromonosporaceae</taxon>
        <taxon>Micromonospora</taxon>
    </lineage>
</organism>
<dbReference type="EMBL" id="POTY01000207">
    <property type="protein sequence ID" value="PZG12452.1"/>
    <property type="molecule type" value="Genomic_DNA"/>
</dbReference>
<name>A0A2W2DKJ1_9ACTN</name>